<reference evidence="2 3" key="1">
    <citation type="submission" date="2020-07" db="EMBL/GenBank/DDBJ databases">
        <title>Sequencing the genomes of 1000 actinobacteria strains.</title>
        <authorList>
            <person name="Klenk H.-P."/>
        </authorList>
    </citation>
    <scope>NUCLEOTIDE SEQUENCE [LARGE SCALE GENOMIC DNA]</scope>
    <source>
        <strain evidence="2 3">DSM 19087</strain>
    </source>
</reference>
<name>A0A8I0FWI4_9ACTN</name>
<dbReference type="AlphaFoldDB" id="A0A8I0FWI4"/>
<gene>
    <name evidence="2" type="ORF">BJ975_002775</name>
    <name evidence="1" type="ORF">IDH50_06860</name>
</gene>
<accession>A0A8I0FWI4</accession>
<comment type="caution">
    <text evidence="1">The sequence shown here is derived from an EMBL/GenBank/DDBJ whole genome shotgun (WGS) entry which is preliminary data.</text>
</comment>
<evidence type="ECO:0000313" key="3">
    <source>
        <dbReference type="Proteomes" id="UP000587211"/>
    </source>
</evidence>
<dbReference type="EMBL" id="JACWMT010000001">
    <property type="protein sequence ID" value="MBD1269943.1"/>
    <property type="molecule type" value="Genomic_DNA"/>
</dbReference>
<dbReference type="EMBL" id="JACBZN010000001">
    <property type="protein sequence ID" value="NYI39400.1"/>
    <property type="molecule type" value="Genomic_DNA"/>
</dbReference>
<dbReference type="Proteomes" id="UP000587211">
    <property type="component" value="Unassembled WGS sequence"/>
</dbReference>
<protein>
    <submittedName>
        <fullName evidence="1">Uncharacterized protein</fullName>
    </submittedName>
</protein>
<evidence type="ECO:0000313" key="2">
    <source>
        <dbReference type="EMBL" id="NYI39400.1"/>
    </source>
</evidence>
<sequence>MADAIVRATAIRWVTDDQTAVIEVGIFDSDGQEHRIIEKVPVLTRRDITSASAFPADLWIKADAGTVVGEHVEVTLAHPVETTEGLTQLRVAIRDVKWL</sequence>
<keyword evidence="3" id="KW-1185">Reference proteome</keyword>
<proteinExistence type="predicted"/>
<evidence type="ECO:0000313" key="4">
    <source>
        <dbReference type="Proteomes" id="UP000659061"/>
    </source>
</evidence>
<evidence type="ECO:0000313" key="1">
    <source>
        <dbReference type="EMBL" id="MBD1269943.1"/>
    </source>
</evidence>
<dbReference type="RefSeq" id="WP_179427006.1">
    <property type="nucleotide sequence ID" value="NZ_BAAAMP010000002.1"/>
</dbReference>
<reference evidence="1" key="2">
    <citation type="submission" date="2020-09" db="EMBL/GenBank/DDBJ databases">
        <title>Novel species in genus Aeromicrobium.</title>
        <authorList>
            <person name="Zhang G."/>
        </authorList>
    </citation>
    <scope>NUCLEOTIDE SEQUENCE</scope>
    <source>
        <strain evidence="1">SSW1-57</strain>
    </source>
</reference>
<organism evidence="1 4">
    <name type="scientific">Aeromicrobium tamlense</name>
    <dbReference type="NCBI Taxonomy" id="375541"/>
    <lineage>
        <taxon>Bacteria</taxon>
        <taxon>Bacillati</taxon>
        <taxon>Actinomycetota</taxon>
        <taxon>Actinomycetes</taxon>
        <taxon>Propionibacteriales</taxon>
        <taxon>Nocardioidaceae</taxon>
        <taxon>Aeromicrobium</taxon>
    </lineage>
</organism>
<dbReference type="Proteomes" id="UP000659061">
    <property type="component" value="Unassembled WGS sequence"/>
</dbReference>